<gene>
    <name evidence="4" type="primary">mqnA</name>
    <name evidence="5" type="ORF">GXY80_09780</name>
</gene>
<comment type="pathway">
    <text evidence="1 4">Quinol/quinone metabolism; menaquinone biosynthesis.</text>
</comment>
<dbReference type="Proteomes" id="UP000777265">
    <property type="component" value="Unassembled WGS sequence"/>
</dbReference>
<organism evidence="5 6">
    <name type="scientific">Syntrophorhabdus aromaticivorans</name>
    <dbReference type="NCBI Taxonomy" id="328301"/>
    <lineage>
        <taxon>Bacteria</taxon>
        <taxon>Pseudomonadati</taxon>
        <taxon>Thermodesulfobacteriota</taxon>
        <taxon>Syntrophorhabdia</taxon>
        <taxon>Syntrophorhabdales</taxon>
        <taxon>Syntrophorhabdaceae</taxon>
        <taxon>Syntrophorhabdus</taxon>
    </lineage>
</organism>
<dbReference type="SUPFAM" id="SSF53850">
    <property type="entry name" value="Periplasmic binding protein-like II"/>
    <property type="match status" value="1"/>
</dbReference>
<evidence type="ECO:0000256" key="1">
    <source>
        <dbReference type="ARBA" id="ARBA00004863"/>
    </source>
</evidence>
<dbReference type="InterPro" id="IPR003773">
    <property type="entry name" value="Menaquinone_biosynth"/>
</dbReference>
<reference evidence="5" key="2">
    <citation type="submission" date="2020-01" db="EMBL/GenBank/DDBJ databases">
        <authorList>
            <person name="Campanaro S."/>
        </authorList>
    </citation>
    <scope>NUCLEOTIDE SEQUENCE</scope>
    <source>
        <strain evidence="5">AS06rmzACSIP_7</strain>
    </source>
</reference>
<dbReference type="InterPro" id="IPR030868">
    <property type="entry name" value="MqnA"/>
</dbReference>
<dbReference type="PANTHER" id="PTHR37690:SF1">
    <property type="entry name" value="CHORISMATE DEHYDRATASE"/>
    <property type="match status" value="1"/>
</dbReference>
<protein>
    <recommendedName>
        <fullName evidence="4">Chorismate dehydratase</fullName>
        <ecNumber evidence="4">4.2.1.151</ecNumber>
    </recommendedName>
    <alternativeName>
        <fullName evidence="4">Menaquinone biosynthetic enzyme MqnA</fullName>
    </alternativeName>
</protein>
<dbReference type="GO" id="GO:0009234">
    <property type="term" value="P:menaquinone biosynthetic process"/>
    <property type="evidence" value="ECO:0007669"/>
    <property type="project" value="UniProtKB-UniRule"/>
</dbReference>
<evidence type="ECO:0000256" key="4">
    <source>
        <dbReference type="HAMAP-Rule" id="MF_00995"/>
    </source>
</evidence>
<reference evidence="5" key="1">
    <citation type="journal article" date="2020" name="Biotechnol. Biofuels">
        <title>New insights from the biogas microbiome by comprehensive genome-resolved metagenomics of nearly 1600 species originating from multiple anaerobic digesters.</title>
        <authorList>
            <person name="Campanaro S."/>
            <person name="Treu L."/>
            <person name="Rodriguez-R L.M."/>
            <person name="Kovalovszki A."/>
            <person name="Ziels R.M."/>
            <person name="Maus I."/>
            <person name="Zhu X."/>
            <person name="Kougias P.G."/>
            <person name="Basile A."/>
            <person name="Luo G."/>
            <person name="Schluter A."/>
            <person name="Konstantinidis K.T."/>
            <person name="Angelidaki I."/>
        </authorList>
    </citation>
    <scope>NUCLEOTIDE SEQUENCE</scope>
    <source>
        <strain evidence="5">AS06rmzACSIP_7</strain>
    </source>
</reference>
<dbReference type="CDD" id="cd13634">
    <property type="entry name" value="PBP2_Sco4506"/>
    <property type="match status" value="1"/>
</dbReference>
<comment type="catalytic activity">
    <reaction evidence="4">
        <text>chorismate = 3-[(1-carboxyvinyl)-oxy]benzoate + H2O</text>
        <dbReference type="Rhea" id="RHEA:40051"/>
        <dbReference type="ChEBI" id="CHEBI:15377"/>
        <dbReference type="ChEBI" id="CHEBI:29748"/>
        <dbReference type="ChEBI" id="CHEBI:76981"/>
        <dbReference type="EC" id="4.2.1.151"/>
    </reaction>
</comment>
<dbReference type="Gene3D" id="3.40.190.10">
    <property type="entry name" value="Periplasmic binding protein-like II"/>
    <property type="match status" value="2"/>
</dbReference>
<sequence>MRLGYIDYLNCYPFYFHMFEREPLSGIDVMPAYPSSLNRMVKGGELDMSPVSSGSLTGMNGHVLLIPDFCLSSVGYVGSVLLRSTIPIEELHGRHVGITSASETSAVLLKILLHRYYHADPIYQVTSPNPSSLDGMDAVLIIGNEAMVSSHEPIQYSYDLAELWLRKTGFPVVFAVFVVRDDAIAKYGREIASVVRSYHRSLGCLAREEDRVVAAACDRYPDIIYDIRSYYRLFRFEFKDDLKAALQFYLDTAVELGFLTGGTRLRYYEGGDEASPELP</sequence>
<dbReference type="HAMAP" id="MF_00995">
    <property type="entry name" value="MqnA"/>
    <property type="match status" value="1"/>
</dbReference>
<comment type="similarity">
    <text evidence="4">Belongs to the MqnA/MqnD family. MqnA subfamily.</text>
</comment>
<dbReference type="PANTHER" id="PTHR37690">
    <property type="entry name" value="CHORISMATE DEHYDRATASE"/>
    <property type="match status" value="1"/>
</dbReference>
<comment type="caution">
    <text evidence="5">The sequence shown here is derived from an EMBL/GenBank/DDBJ whole genome shotgun (WGS) entry which is preliminary data.</text>
</comment>
<evidence type="ECO:0000313" key="6">
    <source>
        <dbReference type="Proteomes" id="UP000777265"/>
    </source>
</evidence>
<keyword evidence="3 4" id="KW-0456">Lyase</keyword>
<evidence type="ECO:0000256" key="3">
    <source>
        <dbReference type="ARBA" id="ARBA00023239"/>
    </source>
</evidence>
<proteinExistence type="inferred from homology"/>
<evidence type="ECO:0000313" key="5">
    <source>
        <dbReference type="EMBL" id="NLW35754.1"/>
    </source>
</evidence>
<dbReference type="Pfam" id="PF02621">
    <property type="entry name" value="VitK2_biosynth"/>
    <property type="match status" value="1"/>
</dbReference>
<dbReference type="AlphaFoldDB" id="A0A351U7B2"/>
<keyword evidence="2 4" id="KW-0474">Menaquinone biosynthesis</keyword>
<dbReference type="EC" id="4.2.1.151" evidence="4"/>
<accession>A0A351U7B2</accession>
<comment type="function">
    <text evidence="4">Catalyzes the dehydration of chorismate into 3-[(1-carboxyvinyl)oxy]benzoate, a step in the biosynthesis of menaquinone (MK, vitamin K2).</text>
</comment>
<dbReference type="STRING" id="909663.GCA_000512235_00032"/>
<dbReference type="GO" id="GO:0016836">
    <property type="term" value="F:hydro-lyase activity"/>
    <property type="evidence" value="ECO:0007669"/>
    <property type="project" value="UniProtKB-UniRule"/>
</dbReference>
<name>A0A351U7B2_9BACT</name>
<evidence type="ECO:0000256" key="2">
    <source>
        <dbReference type="ARBA" id="ARBA00022428"/>
    </source>
</evidence>
<dbReference type="EMBL" id="JAAYEE010000167">
    <property type="protein sequence ID" value="NLW35754.1"/>
    <property type="molecule type" value="Genomic_DNA"/>
</dbReference>